<sequence length="269" mass="30962">FPTGEKSKEQELQNLIQNAGEYPHHNPGFYGVLPSLSKIVKLCLENGKAIANLEELENEALKQFKELEKPDFEFLHVALVRRQGQRLYSNIKSLGMLLDWSFTETGVNLILWNGQYGARAATTTEAMHWLFPEIPHIQYACTKCFVEFGNKKEWIRHENTEHFQMQAWRCPKILDLNFCPDDPAKALSTNSSENECARCFDRKDKLQKHLCSEHGYREANVKAVVSASEIGRNGQGQNSWTERFDHIEKHFQIGRKIGDWLLPDGNKTV</sequence>
<dbReference type="Proteomes" id="UP000663671">
    <property type="component" value="Chromosome 5"/>
</dbReference>
<reference evidence="2" key="1">
    <citation type="submission" date="2021-01" db="EMBL/GenBank/DDBJ databases">
        <title>Chromosome-level genome assembly of a human fungal pathogen reveals clustering of transcriptionally co-regulated genes.</title>
        <authorList>
            <person name="Voorhies M."/>
            <person name="Cohen S."/>
            <person name="Shea T.P."/>
            <person name="Petrus S."/>
            <person name="Munoz J.F."/>
            <person name="Poplawski S."/>
            <person name="Goldman W.E."/>
            <person name="Michael T."/>
            <person name="Cuomo C.A."/>
            <person name="Sil A."/>
            <person name="Beyhan S."/>
        </authorList>
    </citation>
    <scope>NUCLEOTIDE SEQUENCE</scope>
    <source>
        <strain evidence="2">WU24</strain>
    </source>
</reference>
<feature type="domain" description="C2H2-type" evidence="1">
    <location>
        <begin position="141"/>
        <end position="162"/>
    </location>
</feature>
<feature type="non-terminal residue" evidence="2">
    <location>
        <position position="1"/>
    </location>
</feature>
<gene>
    <name evidence="2" type="ORF">I7I51_03918</name>
</gene>
<dbReference type="PROSITE" id="PS00028">
    <property type="entry name" value="ZINC_FINGER_C2H2_1"/>
    <property type="match status" value="1"/>
</dbReference>
<name>A0A8A1M6Z6_AJECA</name>
<protein>
    <recommendedName>
        <fullName evidence="1">C2H2-type domain-containing protein</fullName>
    </recommendedName>
</protein>
<organism evidence="2 3">
    <name type="scientific">Ajellomyces capsulatus</name>
    <name type="common">Darling's disease fungus</name>
    <name type="synonym">Histoplasma capsulatum</name>
    <dbReference type="NCBI Taxonomy" id="5037"/>
    <lineage>
        <taxon>Eukaryota</taxon>
        <taxon>Fungi</taxon>
        <taxon>Dikarya</taxon>
        <taxon>Ascomycota</taxon>
        <taxon>Pezizomycotina</taxon>
        <taxon>Eurotiomycetes</taxon>
        <taxon>Eurotiomycetidae</taxon>
        <taxon>Onygenales</taxon>
        <taxon>Ajellomycetaceae</taxon>
        <taxon>Histoplasma</taxon>
    </lineage>
</organism>
<dbReference type="VEuPathDB" id="FungiDB:I7I51_03918"/>
<feature type="non-terminal residue" evidence="2">
    <location>
        <position position="269"/>
    </location>
</feature>
<dbReference type="AlphaFoldDB" id="A0A8A1M6Z6"/>
<proteinExistence type="predicted"/>
<evidence type="ECO:0000313" key="3">
    <source>
        <dbReference type="Proteomes" id="UP000663671"/>
    </source>
</evidence>
<accession>A0A8A1M6Z6</accession>
<dbReference type="EMBL" id="CP069111">
    <property type="protein sequence ID" value="QSS61741.1"/>
    <property type="molecule type" value="Genomic_DNA"/>
</dbReference>
<evidence type="ECO:0000313" key="2">
    <source>
        <dbReference type="EMBL" id="QSS61741.1"/>
    </source>
</evidence>
<dbReference type="OrthoDB" id="4190313at2759"/>
<dbReference type="InterPro" id="IPR013087">
    <property type="entry name" value="Znf_C2H2_type"/>
</dbReference>
<evidence type="ECO:0000259" key="1">
    <source>
        <dbReference type="PROSITE" id="PS00028"/>
    </source>
</evidence>